<dbReference type="PANTHER" id="PTHR23236:SF25">
    <property type="entry name" value="RNA-BINDING PROTEIN 34"/>
    <property type="match status" value="1"/>
</dbReference>
<feature type="domain" description="RRM" evidence="11">
    <location>
        <begin position="221"/>
        <end position="299"/>
    </location>
</feature>
<keyword evidence="6" id="KW-0698">rRNA processing</keyword>
<dbReference type="InterPro" id="IPR012677">
    <property type="entry name" value="Nucleotide-bd_a/b_plait_sf"/>
</dbReference>
<feature type="domain" description="RRM" evidence="11">
    <location>
        <begin position="115"/>
        <end position="213"/>
    </location>
</feature>
<keyword evidence="5" id="KW-0690">Ribosome biogenesis</keyword>
<dbReference type="CDD" id="cd12670">
    <property type="entry name" value="RRM2_Nop12p_like"/>
    <property type="match status" value="1"/>
</dbReference>
<evidence type="ECO:0000256" key="1">
    <source>
        <dbReference type="ARBA" id="ARBA00002475"/>
    </source>
</evidence>
<dbReference type="GO" id="GO:0000463">
    <property type="term" value="P:maturation of LSU-rRNA from tricistronic rRNA transcript (SSU-rRNA, 5.8S rRNA, LSU-rRNA)"/>
    <property type="evidence" value="ECO:0007669"/>
    <property type="project" value="EnsemblFungi"/>
</dbReference>
<dbReference type="InterPro" id="IPR034777">
    <property type="entry name" value="Nop12_RRM1"/>
</dbReference>
<reference evidence="13" key="1">
    <citation type="journal article" date="2016" name="Nat. Commun.">
        <title>Genome analysis of three Pneumocystis species reveals adaptation mechanisms to life exclusively in mammalian hosts.</title>
        <authorList>
            <person name="Ma L."/>
            <person name="Chen Z."/>
            <person name="Huang D.W."/>
            <person name="Kutty G."/>
            <person name="Ishihara M."/>
            <person name="Wang H."/>
            <person name="Abouelleil A."/>
            <person name="Bishop L."/>
            <person name="Davey E."/>
            <person name="Deng R."/>
            <person name="Deng X."/>
            <person name="Fan L."/>
            <person name="Fantoni G."/>
            <person name="Fitzgerald M."/>
            <person name="Gogineni E."/>
            <person name="Goldberg J.M."/>
            <person name="Handley G."/>
            <person name="Hu X."/>
            <person name="Huber C."/>
            <person name="Jiao X."/>
            <person name="Jones K."/>
            <person name="Levin J.Z."/>
            <person name="Liu Y."/>
            <person name="Macdonald P."/>
            <person name="Melnikov A."/>
            <person name="Raley C."/>
            <person name="Sassi M."/>
            <person name="Sherman B.T."/>
            <person name="Song X."/>
            <person name="Sykes S."/>
            <person name="Tran B."/>
            <person name="Walsh L."/>
            <person name="Xia Y."/>
            <person name="Yang J."/>
            <person name="Young S."/>
            <person name="Zeng Q."/>
            <person name="Zheng X."/>
            <person name="Stephens R."/>
            <person name="Nusbaum C."/>
            <person name="Birren B.W."/>
            <person name="Azadi P."/>
            <person name="Lempicki R.A."/>
            <person name="Cuomo C.A."/>
            <person name="Kovacs J.A."/>
        </authorList>
    </citation>
    <scope>NUCLEOTIDE SEQUENCE [LARGE SCALE GENOMIC DNA]</scope>
    <source>
        <strain evidence="13">RU7</strain>
    </source>
</reference>
<keyword evidence="7 9" id="KW-0694">RNA-binding</keyword>
<sequence>MIHSKFVSFKRRKSKEKALNGDKKILNDIFMENDYLNFDDTKNIKKRRYKESLEDYSIEEKYFEKLLKDENEEETNNIKKRKLENNIFKSNSNAENNASEKHDLDPKDDFEKALCTIFVGNLPISVVSSKSVYKNFKTKFLEFGKIKSIRFRSIAFSTFLPKKIAYIQKKFHTKRDLLNAYIVYETQESSKNALALNGVVFLDRHLRVDSVAYPAPHVPKRSIFIGNLSFDAQEEQLWSYFAHCGEIEFVRIVRDNKTNLGKGFAYVQFKDRESIDQALLLHDKEGLCGRKLRVIRAKNIPKNRSRSEYKEKNKILNTENLNKDISKKYIQHNIRKKHFDKNNYTKLVEKNMVFEGKRASKLDNVKMLNKKKRKKSQIKNKTQWKKTTKNMK</sequence>
<dbReference type="Proteomes" id="UP000053447">
    <property type="component" value="Unassembled WGS sequence"/>
</dbReference>
<evidence type="ECO:0000259" key="11">
    <source>
        <dbReference type="PROSITE" id="PS50102"/>
    </source>
</evidence>
<evidence type="ECO:0000313" key="13">
    <source>
        <dbReference type="Proteomes" id="UP000053447"/>
    </source>
</evidence>
<keyword evidence="8" id="KW-0539">Nucleus</keyword>
<comment type="function">
    <text evidence="1">Involved in pre-25S rRNA processing.</text>
</comment>
<dbReference type="PANTHER" id="PTHR23236">
    <property type="entry name" value="EUKARYOTIC TRANSLATION INITIATION FACTOR 4B/4H"/>
    <property type="match status" value="1"/>
</dbReference>
<evidence type="ECO:0000256" key="2">
    <source>
        <dbReference type="ARBA" id="ARBA00004604"/>
    </source>
</evidence>
<dbReference type="SMART" id="SM00360">
    <property type="entry name" value="RRM"/>
    <property type="match status" value="2"/>
</dbReference>
<dbReference type="SUPFAM" id="SSF54928">
    <property type="entry name" value="RNA-binding domain, RBD"/>
    <property type="match status" value="2"/>
</dbReference>
<feature type="region of interest" description="Disordered" evidence="10">
    <location>
        <begin position="369"/>
        <end position="392"/>
    </location>
</feature>
<dbReference type="RefSeq" id="XP_018228167.1">
    <property type="nucleotide sequence ID" value="XM_018375561.1"/>
</dbReference>
<dbReference type="AlphaFoldDB" id="A0A0W4ZEN1"/>
<evidence type="ECO:0000256" key="6">
    <source>
        <dbReference type="ARBA" id="ARBA00022552"/>
    </source>
</evidence>
<evidence type="ECO:0000256" key="4">
    <source>
        <dbReference type="ARBA" id="ARBA00015520"/>
    </source>
</evidence>
<dbReference type="eggNOG" id="KOG0118">
    <property type="taxonomic scope" value="Eukaryota"/>
</dbReference>
<dbReference type="InterPro" id="IPR047189">
    <property type="entry name" value="RRM2_Nop12p-like"/>
</dbReference>
<name>A0A0W4ZEN1_PNEJ7</name>
<evidence type="ECO:0000256" key="3">
    <source>
        <dbReference type="ARBA" id="ARBA00007077"/>
    </source>
</evidence>
<dbReference type="GO" id="GO:0005730">
    <property type="term" value="C:nucleolus"/>
    <property type="evidence" value="ECO:0007669"/>
    <property type="project" value="EnsemblFungi"/>
</dbReference>
<dbReference type="Pfam" id="PF00076">
    <property type="entry name" value="RRM_1"/>
    <property type="match status" value="1"/>
</dbReference>
<evidence type="ECO:0000256" key="5">
    <source>
        <dbReference type="ARBA" id="ARBA00022517"/>
    </source>
</evidence>
<dbReference type="PROSITE" id="PS50102">
    <property type="entry name" value="RRM"/>
    <property type="match status" value="2"/>
</dbReference>
<protein>
    <recommendedName>
        <fullName evidence="4">Nucleolar protein 12</fullName>
    </recommendedName>
</protein>
<dbReference type="CDD" id="cd12669">
    <property type="entry name" value="RRM1_Nop12p_like"/>
    <property type="match status" value="1"/>
</dbReference>
<evidence type="ECO:0000256" key="8">
    <source>
        <dbReference type="ARBA" id="ARBA00023242"/>
    </source>
</evidence>
<evidence type="ECO:0000256" key="7">
    <source>
        <dbReference type="ARBA" id="ARBA00022884"/>
    </source>
</evidence>
<dbReference type="VEuPathDB" id="FungiDB:T551_03298"/>
<comment type="similarity">
    <text evidence="3">Belongs to the RRM RBM34 family.</text>
</comment>
<comment type="subcellular location">
    <subcellularLocation>
        <location evidence="2">Nucleus</location>
        <location evidence="2">Nucleolus</location>
    </subcellularLocation>
</comment>
<dbReference type="STRING" id="1408657.A0A0W4ZEN1"/>
<dbReference type="InterPro" id="IPR035979">
    <property type="entry name" value="RBD_domain_sf"/>
</dbReference>
<dbReference type="OrthoDB" id="442677at2759"/>
<evidence type="ECO:0000256" key="10">
    <source>
        <dbReference type="SAM" id="MobiDB-lite"/>
    </source>
</evidence>
<dbReference type="Gene3D" id="3.30.70.330">
    <property type="match status" value="2"/>
</dbReference>
<dbReference type="GO" id="GO:0019843">
    <property type="term" value="F:rRNA binding"/>
    <property type="evidence" value="ECO:0007669"/>
    <property type="project" value="EnsemblFungi"/>
</dbReference>
<dbReference type="GO" id="GO:0030684">
    <property type="term" value="C:preribosome"/>
    <property type="evidence" value="ECO:0007669"/>
    <property type="project" value="EnsemblFungi"/>
</dbReference>
<proteinExistence type="inferred from homology"/>
<organism evidence="12 13">
    <name type="scientific">Pneumocystis jirovecii (strain RU7)</name>
    <name type="common">Human pneumocystis pneumonia agent</name>
    <dbReference type="NCBI Taxonomy" id="1408657"/>
    <lineage>
        <taxon>Eukaryota</taxon>
        <taxon>Fungi</taxon>
        <taxon>Dikarya</taxon>
        <taxon>Ascomycota</taxon>
        <taxon>Taphrinomycotina</taxon>
        <taxon>Pneumocystomycetes</taxon>
        <taxon>Pneumocystaceae</taxon>
        <taxon>Pneumocystis</taxon>
    </lineage>
</organism>
<keyword evidence="13" id="KW-1185">Reference proteome</keyword>
<dbReference type="InterPro" id="IPR000504">
    <property type="entry name" value="RRM_dom"/>
</dbReference>
<comment type="caution">
    <text evidence="12">The sequence shown here is derived from an EMBL/GenBank/DDBJ whole genome shotgun (WGS) entry which is preliminary data.</text>
</comment>
<evidence type="ECO:0000313" key="12">
    <source>
        <dbReference type="EMBL" id="KTW26836.1"/>
    </source>
</evidence>
<evidence type="ECO:0000256" key="9">
    <source>
        <dbReference type="PROSITE-ProRule" id="PRU00176"/>
    </source>
</evidence>
<accession>A0A0W4ZEN1</accession>
<dbReference type="EMBL" id="LFWA01000016">
    <property type="protein sequence ID" value="KTW26836.1"/>
    <property type="molecule type" value="Genomic_DNA"/>
</dbReference>
<dbReference type="GeneID" id="28941816"/>
<gene>
    <name evidence="12" type="ORF">T551_03298</name>
</gene>